<comment type="similarity">
    <text evidence="1">Belongs to the ABC transporter superfamily.</text>
</comment>
<dbReference type="GO" id="GO:0016301">
    <property type="term" value="F:kinase activity"/>
    <property type="evidence" value="ECO:0007669"/>
    <property type="project" value="UniProtKB-KW"/>
</dbReference>
<sequence length="85" mass="8908">MSKLVRLEKLSVRYGREMALQNIDLDIASGEILAVIGESGSGKSTLALALASLLPAGAHVTGGMEWAAGRLQPGRDIGFIFQDPA</sequence>
<evidence type="ECO:0000313" key="4">
    <source>
        <dbReference type="EMBL" id="OZV62380.1"/>
    </source>
</evidence>
<dbReference type="GO" id="GO:0005524">
    <property type="term" value="F:ATP binding"/>
    <property type="evidence" value="ECO:0007669"/>
    <property type="project" value="InterPro"/>
</dbReference>
<gene>
    <name evidence="4" type="ORF">BI318_06815</name>
</gene>
<keyword evidence="2" id="KW-0813">Transport</keyword>
<organism evidence="4 5">
    <name type="scientific">Brucella melitensis</name>
    <dbReference type="NCBI Taxonomy" id="29459"/>
    <lineage>
        <taxon>Bacteria</taxon>
        <taxon>Pseudomonadati</taxon>
        <taxon>Pseudomonadota</taxon>
        <taxon>Alphaproteobacteria</taxon>
        <taxon>Hyphomicrobiales</taxon>
        <taxon>Brucellaceae</taxon>
        <taxon>Brucella/Ochrobactrum group</taxon>
        <taxon>Brucella</taxon>
    </lineage>
</organism>
<dbReference type="GO" id="GO:0016887">
    <property type="term" value="F:ATP hydrolysis activity"/>
    <property type="evidence" value="ECO:0007669"/>
    <property type="project" value="InterPro"/>
</dbReference>
<dbReference type="EMBL" id="NGJQ01000005">
    <property type="protein sequence ID" value="OZV62380.1"/>
    <property type="molecule type" value="Genomic_DNA"/>
</dbReference>
<evidence type="ECO:0000256" key="1">
    <source>
        <dbReference type="ARBA" id="ARBA00005417"/>
    </source>
</evidence>
<dbReference type="Proteomes" id="UP000216335">
    <property type="component" value="Unassembled WGS sequence"/>
</dbReference>
<accession>A0AB36PVJ2</accession>
<evidence type="ECO:0000313" key="5">
    <source>
        <dbReference type="Proteomes" id="UP000216335"/>
    </source>
</evidence>
<feature type="domain" description="ABC transporter" evidence="3">
    <location>
        <begin position="20"/>
        <end position="84"/>
    </location>
</feature>
<reference evidence="4 5" key="1">
    <citation type="submission" date="2017-05" db="EMBL/GenBank/DDBJ databases">
        <title>The genome sequence of the facultative intracellular pathogen Brucella melitensis KIV-L.</title>
        <authorList>
            <person name="Pisarenko S."/>
            <person name="Kovalev D."/>
            <person name="Khachaturova A."/>
            <person name="Kulichenko A."/>
        </authorList>
    </citation>
    <scope>NUCLEOTIDE SEQUENCE [LARGE SCALE GENOMIC DNA]</scope>
    <source>
        <strain evidence="4 5">KIV-L</strain>
    </source>
</reference>
<dbReference type="InterPro" id="IPR003439">
    <property type="entry name" value="ABC_transporter-like_ATP-bd"/>
</dbReference>
<evidence type="ECO:0000256" key="2">
    <source>
        <dbReference type="ARBA" id="ARBA00022448"/>
    </source>
</evidence>
<protein>
    <submittedName>
        <fullName evidence="4">Uridine kinase</fullName>
    </submittedName>
</protein>
<dbReference type="PANTHER" id="PTHR42788">
    <property type="entry name" value="TAURINE IMPORT ATP-BINDING PROTEIN-RELATED"/>
    <property type="match status" value="1"/>
</dbReference>
<keyword evidence="4" id="KW-0418">Kinase</keyword>
<keyword evidence="4" id="KW-0808">Transferase</keyword>
<name>A0AB36PVJ2_BRUML</name>
<comment type="caution">
    <text evidence="4">The sequence shown here is derived from an EMBL/GenBank/DDBJ whole genome shotgun (WGS) entry which is preliminary data.</text>
</comment>
<proteinExistence type="inferred from homology"/>
<dbReference type="InterPro" id="IPR027417">
    <property type="entry name" value="P-loop_NTPase"/>
</dbReference>
<dbReference type="Pfam" id="PF00005">
    <property type="entry name" value="ABC_tran"/>
    <property type="match status" value="1"/>
</dbReference>
<dbReference type="AlphaFoldDB" id="A0AB36PVJ2"/>
<dbReference type="Gene3D" id="3.40.50.300">
    <property type="entry name" value="P-loop containing nucleotide triphosphate hydrolases"/>
    <property type="match status" value="1"/>
</dbReference>
<evidence type="ECO:0000259" key="3">
    <source>
        <dbReference type="Pfam" id="PF00005"/>
    </source>
</evidence>
<dbReference type="PANTHER" id="PTHR42788:SF13">
    <property type="entry name" value="ALIPHATIC SULFONATES IMPORT ATP-BINDING PROTEIN SSUB"/>
    <property type="match status" value="1"/>
</dbReference>
<dbReference type="SUPFAM" id="SSF52540">
    <property type="entry name" value="P-loop containing nucleoside triphosphate hydrolases"/>
    <property type="match status" value="1"/>
</dbReference>
<dbReference type="InterPro" id="IPR050166">
    <property type="entry name" value="ABC_transporter_ATP-bind"/>
</dbReference>